<feature type="compositionally biased region" description="Basic residues" evidence="1">
    <location>
        <begin position="64"/>
        <end position="75"/>
    </location>
</feature>
<proteinExistence type="predicted"/>
<dbReference type="AlphaFoldDB" id="A0A554VB19"/>
<protein>
    <submittedName>
        <fullName evidence="3">Uncharacterized protein</fullName>
    </submittedName>
</protein>
<keyword evidence="4" id="KW-1185">Reference proteome</keyword>
<keyword evidence="2" id="KW-0472">Membrane</keyword>
<evidence type="ECO:0000313" key="3">
    <source>
        <dbReference type="EMBL" id="TSE03527.1"/>
    </source>
</evidence>
<dbReference type="Proteomes" id="UP000318833">
    <property type="component" value="Unassembled WGS sequence"/>
</dbReference>
<evidence type="ECO:0000313" key="4">
    <source>
        <dbReference type="Proteomes" id="UP000318833"/>
    </source>
</evidence>
<dbReference type="RefSeq" id="WP_143918949.1">
    <property type="nucleotide sequence ID" value="NZ_CANMIK010000101.1"/>
</dbReference>
<keyword evidence="2" id="KW-1133">Transmembrane helix</keyword>
<dbReference type="EMBL" id="VLNR01000106">
    <property type="protein sequence ID" value="TSE03527.1"/>
    <property type="molecule type" value="Genomic_DNA"/>
</dbReference>
<keyword evidence="2" id="KW-0812">Transmembrane</keyword>
<comment type="caution">
    <text evidence="3">The sequence shown here is derived from an EMBL/GenBank/DDBJ whole genome shotgun (WGS) entry which is preliminary data.</text>
</comment>
<evidence type="ECO:0000256" key="1">
    <source>
        <dbReference type="SAM" id="MobiDB-lite"/>
    </source>
</evidence>
<organism evidence="3 4">
    <name type="scientific">Aquimarina algiphila</name>
    <dbReference type="NCBI Taxonomy" id="2047982"/>
    <lineage>
        <taxon>Bacteria</taxon>
        <taxon>Pseudomonadati</taxon>
        <taxon>Bacteroidota</taxon>
        <taxon>Flavobacteriia</taxon>
        <taxon>Flavobacteriales</taxon>
        <taxon>Flavobacteriaceae</taxon>
        <taxon>Aquimarina</taxon>
    </lineage>
</organism>
<feature type="transmembrane region" description="Helical" evidence="2">
    <location>
        <begin position="32"/>
        <end position="50"/>
    </location>
</feature>
<reference evidence="3 4" key="1">
    <citation type="submission" date="2019-07" db="EMBL/GenBank/DDBJ databases">
        <title>The draft genome sequence of Aquimarina algiphila M91.</title>
        <authorList>
            <person name="Meng X."/>
        </authorList>
    </citation>
    <scope>NUCLEOTIDE SEQUENCE [LARGE SCALE GENOMIC DNA]</scope>
    <source>
        <strain evidence="3 4">M91</strain>
    </source>
</reference>
<evidence type="ECO:0000256" key="2">
    <source>
        <dbReference type="SAM" id="Phobius"/>
    </source>
</evidence>
<feature type="region of interest" description="Disordered" evidence="1">
    <location>
        <begin position="55"/>
        <end position="91"/>
    </location>
</feature>
<gene>
    <name evidence="3" type="ORF">FOF46_29000</name>
</gene>
<feature type="transmembrane region" description="Helical" evidence="2">
    <location>
        <begin position="7"/>
        <end position="26"/>
    </location>
</feature>
<sequence>MGKSTKTIALISELLILIIGTIWWIKTKDYEPLIVIIASITAIVGSLIYFNKSSNNKDSTPNKVKIKQKAGKKSKQYASGGDMTINKGKKD</sequence>
<name>A0A554VB19_9FLAO</name>
<accession>A0A554VB19</accession>